<dbReference type="Pfam" id="PF00505">
    <property type="entry name" value="HMG_box"/>
    <property type="match status" value="1"/>
</dbReference>
<gene>
    <name evidence="10" type="ORF">LSH36_293g00038</name>
</gene>
<feature type="region of interest" description="Disordered" evidence="8">
    <location>
        <begin position="290"/>
        <end position="320"/>
    </location>
</feature>
<feature type="compositionally biased region" description="Low complexity" evidence="8">
    <location>
        <begin position="51"/>
        <end position="60"/>
    </location>
</feature>
<feature type="region of interest" description="Disordered" evidence="8">
    <location>
        <begin position="355"/>
        <end position="403"/>
    </location>
</feature>
<dbReference type="InterPro" id="IPR036910">
    <property type="entry name" value="HMG_box_dom_sf"/>
</dbReference>
<feature type="compositionally biased region" description="Acidic residues" evidence="8">
    <location>
        <begin position="390"/>
        <end position="403"/>
    </location>
</feature>
<evidence type="ECO:0000256" key="8">
    <source>
        <dbReference type="SAM" id="MobiDB-lite"/>
    </source>
</evidence>
<evidence type="ECO:0000256" key="3">
    <source>
        <dbReference type="ARBA" id="ARBA00023015"/>
    </source>
</evidence>
<feature type="compositionally biased region" description="Polar residues" evidence="8">
    <location>
        <begin position="255"/>
        <end position="268"/>
    </location>
</feature>
<feature type="compositionally biased region" description="Acidic residues" evidence="8">
    <location>
        <begin position="98"/>
        <end position="107"/>
    </location>
</feature>
<feature type="compositionally biased region" description="Polar residues" evidence="8">
    <location>
        <begin position="1497"/>
        <end position="1512"/>
    </location>
</feature>
<feature type="domain" description="HMG box" evidence="9">
    <location>
        <begin position="158"/>
        <end position="226"/>
    </location>
</feature>
<evidence type="ECO:0000256" key="7">
    <source>
        <dbReference type="PROSITE-ProRule" id="PRU00267"/>
    </source>
</evidence>
<name>A0AAD9JIE0_9ANNE</name>
<evidence type="ECO:0000259" key="9">
    <source>
        <dbReference type="PROSITE" id="PS50118"/>
    </source>
</evidence>
<keyword evidence="11" id="KW-1185">Reference proteome</keyword>
<dbReference type="FunFam" id="1.10.30.10:FF:000010">
    <property type="entry name" value="Capicua transcriptional repressor b"/>
    <property type="match status" value="1"/>
</dbReference>
<evidence type="ECO:0000256" key="6">
    <source>
        <dbReference type="ARBA" id="ARBA00023242"/>
    </source>
</evidence>
<keyword evidence="6 7" id="KW-0539">Nucleus</keyword>
<accession>A0AAD9JIE0</accession>
<feature type="compositionally biased region" description="Basic and acidic residues" evidence="8">
    <location>
        <begin position="378"/>
        <end position="389"/>
    </location>
</feature>
<dbReference type="Proteomes" id="UP001208570">
    <property type="component" value="Unassembled WGS sequence"/>
</dbReference>
<keyword evidence="4 7" id="KW-0238">DNA-binding</keyword>
<dbReference type="SUPFAM" id="SSF47095">
    <property type="entry name" value="HMG-box"/>
    <property type="match status" value="1"/>
</dbReference>
<keyword evidence="2" id="KW-0597">Phosphoprotein</keyword>
<keyword evidence="3" id="KW-0805">Transcription regulation</keyword>
<feature type="DNA-binding region" description="HMG box" evidence="7">
    <location>
        <begin position="158"/>
        <end position="226"/>
    </location>
</feature>
<feature type="compositionally biased region" description="Low complexity" evidence="8">
    <location>
        <begin position="1316"/>
        <end position="1342"/>
    </location>
</feature>
<feature type="compositionally biased region" description="Low complexity" evidence="8">
    <location>
        <begin position="1642"/>
        <end position="1671"/>
    </location>
</feature>
<evidence type="ECO:0000256" key="1">
    <source>
        <dbReference type="ARBA" id="ARBA00022491"/>
    </source>
</evidence>
<dbReference type="Gene3D" id="1.10.30.10">
    <property type="entry name" value="High mobility group box domain"/>
    <property type="match status" value="1"/>
</dbReference>
<proteinExistence type="predicted"/>
<evidence type="ECO:0000313" key="11">
    <source>
        <dbReference type="Proteomes" id="UP001208570"/>
    </source>
</evidence>
<feature type="compositionally biased region" description="Low complexity" evidence="8">
    <location>
        <begin position="1256"/>
        <end position="1266"/>
    </location>
</feature>
<feature type="region of interest" description="Disordered" evidence="8">
    <location>
        <begin position="51"/>
        <end position="144"/>
    </location>
</feature>
<dbReference type="SMART" id="SM00398">
    <property type="entry name" value="HMG"/>
    <property type="match status" value="1"/>
</dbReference>
<evidence type="ECO:0000313" key="10">
    <source>
        <dbReference type="EMBL" id="KAK2153539.1"/>
    </source>
</evidence>
<feature type="compositionally biased region" description="Polar residues" evidence="8">
    <location>
        <begin position="297"/>
        <end position="320"/>
    </location>
</feature>
<evidence type="ECO:0000256" key="5">
    <source>
        <dbReference type="ARBA" id="ARBA00023163"/>
    </source>
</evidence>
<feature type="region of interest" description="Disordered" evidence="8">
    <location>
        <begin position="1248"/>
        <end position="1270"/>
    </location>
</feature>
<feature type="region of interest" description="Disordered" evidence="8">
    <location>
        <begin position="517"/>
        <end position="548"/>
    </location>
</feature>
<feature type="region of interest" description="Disordered" evidence="8">
    <location>
        <begin position="1482"/>
        <end position="1517"/>
    </location>
</feature>
<dbReference type="PANTHER" id="PTHR13059:SF13">
    <property type="entry name" value="PROTEIN CAPICUA HOMOLOG"/>
    <property type="match status" value="1"/>
</dbReference>
<dbReference type="CDD" id="cd21990">
    <property type="entry name" value="HMG-box_CIC-like"/>
    <property type="match status" value="1"/>
</dbReference>
<dbReference type="InterPro" id="IPR058607">
    <property type="entry name" value="HMG-box_Cic-like"/>
</dbReference>
<dbReference type="Pfam" id="PF25981">
    <property type="entry name" value="HTH_Cic_C"/>
    <property type="match status" value="1"/>
</dbReference>
<dbReference type="EMBL" id="JAODUP010000293">
    <property type="protein sequence ID" value="KAK2153539.1"/>
    <property type="molecule type" value="Genomic_DNA"/>
</dbReference>
<organism evidence="10 11">
    <name type="scientific">Paralvinella palmiformis</name>
    <dbReference type="NCBI Taxonomy" id="53620"/>
    <lineage>
        <taxon>Eukaryota</taxon>
        <taxon>Metazoa</taxon>
        <taxon>Spiralia</taxon>
        <taxon>Lophotrochozoa</taxon>
        <taxon>Annelida</taxon>
        <taxon>Polychaeta</taxon>
        <taxon>Sedentaria</taxon>
        <taxon>Canalipalpata</taxon>
        <taxon>Terebellida</taxon>
        <taxon>Terebelliformia</taxon>
        <taxon>Alvinellidae</taxon>
        <taxon>Paralvinella</taxon>
    </lineage>
</organism>
<protein>
    <recommendedName>
        <fullName evidence="9">HMG box domain-containing protein</fullName>
    </recommendedName>
</protein>
<dbReference type="InterPro" id="IPR009071">
    <property type="entry name" value="HMG_box_dom"/>
</dbReference>
<keyword evidence="5" id="KW-0804">Transcription</keyword>
<dbReference type="GO" id="GO:0000977">
    <property type="term" value="F:RNA polymerase II transcription regulatory region sequence-specific DNA binding"/>
    <property type="evidence" value="ECO:0007669"/>
    <property type="project" value="TreeGrafter"/>
</dbReference>
<dbReference type="InterPro" id="IPR058606">
    <property type="entry name" value="HTH_Cic_C"/>
</dbReference>
<dbReference type="GO" id="GO:0005634">
    <property type="term" value="C:nucleus"/>
    <property type="evidence" value="ECO:0007669"/>
    <property type="project" value="UniProtKB-UniRule"/>
</dbReference>
<dbReference type="PANTHER" id="PTHR13059">
    <property type="entry name" value="HMG-BOX TRANSCRIPTION FACTOR BBX"/>
    <property type="match status" value="1"/>
</dbReference>
<keyword evidence="1" id="KW-0678">Repressor</keyword>
<comment type="caution">
    <text evidence="10">The sequence shown here is derived from an EMBL/GenBank/DDBJ whole genome shotgun (WGS) entry which is preliminary data.</text>
</comment>
<reference evidence="10" key="1">
    <citation type="journal article" date="2023" name="Mol. Biol. Evol.">
        <title>Third-Generation Sequencing Reveals the Adaptive Role of the Epigenome in Three Deep-Sea Polychaetes.</title>
        <authorList>
            <person name="Perez M."/>
            <person name="Aroh O."/>
            <person name="Sun Y."/>
            <person name="Lan Y."/>
            <person name="Juniper S.K."/>
            <person name="Young C.R."/>
            <person name="Angers B."/>
            <person name="Qian P.Y."/>
        </authorList>
    </citation>
    <scope>NUCLEOTIDE SEQUENCE</scope>
    <source>
        <strain evidence="10">P08H-3</strain>
    </source>
</reference>
<evidence type="ECO:0000256" key="2">
    <source>
        <dbReference type="ARBA" id="ARBA00022553"/>
    </source>
</evidence>
<evidence type="ECO:0000256" key="4">
    <source>
        <dbReference type="ARBA" id="ARBA00023125"/>
    </source>
</evidence>
<dbReference type="PROSITE" id="PS50118">
    <property type="entry name" value="HMG_BOX_2"/>
    <property type="match status" value="1"/>
</dbReference>
<dbReference type="InterPro" id="IPR052412">
    <property type="entry name" value="CC-Dev_Transcription_Reg"/>
</dbReference>
<feature type="region of interest" description="Disordered" evidence="8">
    <location>
        <begin position="1316"/>
        <end position="1411"/>
    </location>
</feature>
<feature type="region of interest" description="Disordered" evidence="8">
    <location>
        <begin position="236"/>
        <end position="277"/>
    </location>
</feature>
<dbReference type="GO" id="GO:0000981">
    <property type="term" value="F:DNA-binding transcription factor activity, RNA polymerase II-specific"/>
    <property type="evidence" value="ECO:0007669"/>
    <property type="project" value="TreeGrafter"/>
</dbReference>
<sequence length="1743" mass="187019">MITLLWQSQCLWRPQTALPGNRRYSISDNGGSVETRPIPVFPWHSLVPYLTNTQPTPAETAPEHPADGATEQPEKAAGVESRDDDEIGDDSGVLPSRDDDDDDDVFIDSDTSSVSLTSPKRRSQSLSALKEEPKSPRKIKERPKATALTTIDADKDHIRRPMNAFMIFSKRHRALVHQRHPKSDNRTVSKILGEWWYALGPKEKQKYHDLAFQVKEAHFKAHPDWKWCSKDRKKSASKRSECLDGSEDVAGQSGLKPTTVSSTMSGQPLSAKDSPQKHDHFLNVASQLDSLKKPRSHSLSAVQQVAASRTVPSGDSSEHNSQALMELAQMCSTQGRNNPTPDSMTRLEEVEHPIDKGKPSGNFQGVVAGTNNINNKHQPYDKGADKLRDSDEDDYDDDDDDEDRMVICDKEEDDDESMLPEVSDSGTQKIVLNCNEHVSDTNTDSEPETSVLLESKVFPQQRFSPLRPSEITNKPKPIKGDLFKGQRSLTLTATEDGILPRPASTGSTFQPKGAVFKVHTPKPRPESLMIPRSEGKDSRPSSVKSDSNVLMLQRDHLPSGSTSNGRCELQRSNSIGGLQQHMDSVATKSANHVKTIHNISMMTPDKYGIIMSSNVQTNLSKNTKGAIMGKMTYKFHKGSSPKSSTVPIIATSFSQPQPNKAPVPTTSVIGMMSRSLSANAESAAPVSIASKPVTTLKNNASTLKINTTLAALNLHAPPVVTPTGNGAGTVLVPGTVTSQYGAVTFLNTGMMSSVARTTSITNHSYIATPVQSIMTTQNGASHSQTTASLVNNIILKMPPTGATTTQTVQSLVAPQVQSVQISQSQLLTAPRGPTHVQYILPSFTIPMGSNGKVQNLVALPGTPIQTGNIQLTLPNQQFIQAVNSQQKVQLSNQTVKLAATSTAMTMPSTPTTPTTPQLTQPNLLQPAKIIVQTGQTQLIGSQPSTQQPTVQLLTTSQANTAQPTVQVLTPTIAMQQARLVQTPPQIQTQQIQAVPLVASQIVSVAQSSGTMVTAQPLQLAHVAIGTTPVSQQQQYSQQTQVQGTKILLSSAPKLTYIQPESLSTTNSVCHVTDTNLSQAYVQTLMQPITTGCKPRTSTTPSAPGQLLIQATPIKSGTSLVTTSAGSINGAHGLTQASAITTSSSGAKVAIPAISRQTNISGSQSSAYYQSTSSLKSPHVLTLTTSDGKGEIGITGGLLQQRPTKVKATVATIPIATESLQKQSAMTPHTPKSITTSVHDKYQVTSTLLQDSSLRKSSASHQTSSRSTPVSLAMIGSMVTQEGGAMASQTSLTASETECLTSRASMTYRTGSYSPAQLVSQQNSTQLQQTSSSQSISQARGSSVEMVAPSGDSGPETVTEDRPKKLGESPSKSLRIRDKKNSSSTKQKAIPPPLPIPAHVSSKPTASPTTMSPRKAFLKRNIDDGMERVLEEVDFERRFEQLPQFNPDISESNTPLPKSPRDIISTYRRKRRLSIDTRIAQDLDKDDVSSPRVRQRKISSSSETGTPQLTGTPKSAKVDDRHFFGSTFSLDHVAEHVANLSRPALVDFEDGAIPSPRTPKTPGSPGMHSSLRRMLDQRRQLVMMLFEEHGLFPSGPDTAAFQAKHQEIFPTKTMLQLKIREVRQKIMADIKMDDSVGKPAAGNGATTASENNSTSASGGTSGSSSLTNSSHLSSGMASSVAVTVQQAVGQKVNSTKMQPAHLVRGQQLGHVTLAQAATSMSGLVAVATVTSGCGLLQQGAGVQH</sequence>
<feature type="compositionally biased region" description="Polar residues" evidence="8">
    <location>
        <begin position="1401"/>
        <end position="1411"/>
    </location>
</feature>
<feature type="region of interest" description="Disordered" evidence="8">
    <location>
        <begin position="1633"/>
        <end position="1671"/>
    </location>
</feature>